<evidence type="ECO:0000313" key="2">
    <source>
        <dbReference type="Proteomes" id="UP001249851"/>
    </source>
</evidence>
<evidence type="ECO:0000313" key="1">
    <source>
        <dbReference type="EMBL" id="KAK2557487.1"/>
    </source>
</evidence>
<protein>
    <submittedName>
        <fullName evidence="1">Uncharacterized protein</fullName>
    </submittedName>
</protein>
<organism evidence="1 2">
    <name type="scientific">Acropora cervicornis</name>
    <name type="common">Staghorn coral</name>
    <dbReference type="NCBI Taxonomy" id="6130"/>
    <lineage>
        <taxon>Eukaryota</taxon>
        <taxon>Metazoa</taxon>
        <taxon>Cnidaria</taxon>
        <taxon>Anthozoa</taxon>
        <taxon>Hexacorallia</taxon>
        <taxon>Scleractinia</taxon>
        <taxon>Astrocoeniina</taxon>
        <taxon>Acroporidae</taxon>
        <taxon>Acropora</taxon>
    </lineage>
</organism>
<reference evidence="1" key="1">
    <citation type="journal article" date="2023" name="G3 (Bethesda)">
        <title>Whole genome assembly and annotation of the endangered Caribbean coral Acropora cervicornis.</title>
        <authorList>
            <person name="Selwyn J.D."/>
            <person name="Vollmer S.V."/>
        </authorList>
    </citation>
    <scope>NUCLEOTIDE SEQUENCE</scope>
    <source>
        <strain evidence="1">K2</strain>
    </source>
</reference>
<reference evidence="1" key="2">
    <citation type="journal article" date="2023" name="Science">
        <title>Genomic signatures of disease resistance in endangered staghorn corals.</title>
        <authorList>
            <person name="Vollmer S.V."/>
            <person name="Selwyn J.D."/>
            <person name="Despard B.A."/>
            <person name="Roesel C.L."/>
        </authorList>
    </citation>
    <scope>NUCLEOTIDE SEQUENCE</scope>
    <source>
        <strain evidence="1">K2</strain>
    </source>
</reference>
<keyword evidence="2" id="KW-1185">Reference proteome</keyword>
<dbReference type="AlphaFoldDB" id="A0AAD9Q9X6"/>
<comment type="caution">
    <text evidence="1">The sequence shown here is derived from an EMBL/GenBank/DDBJ whole genome shotgun (WGS) entry which is preliminary data.</text>
</comment>
<sequence>MSGLFLPMQLIYEGKSPRCLPQGIRFLENFGLTFTLNHWSNEAKMIEHLEKVVFPFVVEKRKELSMNRRLS</sequence>
<proteinExistence type="predicted"/>
<accession>A0AAD9Q9X6</accession>
<dbReference type="EMBL" id="JARQWQ010000049">
    <property type="protein sequence ID" value="KAK2557487.1"/>
    <property type="molecule type" value="Genomic_DNA"/>
</dbReference>
<gene>
    <name evidence="1" type="ORF">P5673_020229</name>
</gene>
<name>A0AAD9Q9X6_ACRCE</name>
<dbReference type="Proteomes" id="UP001249851">
    <property type="component" value="Unassembled WGS sequence"/>
</dbReference>